<comment type="caution">
    <text evidence="1">The sequence shown here is derived from an EMBL/GenBank/DDBJ whole genome shotgun (WGS) entry which is preliminary data.</text>
</comment>
<dbReference type="EMBL" id="JAEQNB010000002">
    <property type="protein sequence ID" value="MBL0386510.1"/>
    <property type="molecule type" value="Genomic_DNA"/>
</dbReference>
<dbReference type="RefSeq" id="WP_201633141.1">
    <property type="nucleotide sequence ID" value="NZ_JAEQNB010000002.1"/>
</dbReference>
<accession>A0ABS1J8K2</accession>
<sequence length="70" mass="7903">MENRQQVLDNLWGSLSDMPRMKLNALLAQMGLAKTMYAKLADEQARKLTLGILTRFDDATLQEVVPLVRA</sequence>
<protein>
    <submittedName>
        <fullName evidence="1">Uncharacterized protein</fullName>
    </submittedName>
</protein>
<reference evidence="1 2" key="1">
    <citation type="submission" date="2021-01" db="EMBL/GenBank/DDBJ databases">
        <title>Tumebacillus sp. strain ITR2 16S ribosomal RNA gene Genome sequencing and assembly.</title>
        <authorList>
            <person name="Kang M."/>
        </authorList>
    </citation>
    <scope>NUCLEOTIDE SEQUENCE [LARGE SCALE GENOMIC DNA]</scope>
    <source>
        <strain evidence="1 2">ITR2</strain>
    </source>
</reference>
<organism evidence="1 2">
    <name type="scientific">Tumebacillus amylolyticus</name>
    <dbReference type="NCBI Taxonomy" id="2801339"/>
    <lineage>
        <taxon>Bacteria</taxon>
        <taxon>Bacillati</taxon>
        <taxon>Bacillota</taxon>
        <taxon>Bacilli</taxon>
        <taxon>Bacillales</taxon>
        <taxon>Alicyclobacillaceae</taxon>
        <taxon>Tumebacillus</taxon>
    </lineage>
</organism>
<proteinExistence type="predicted"/>
<evidence type="ECO:0000313" key="1">
    <source>
        <dbReference type="EMBL" id="MBL0386510.1"/>
    </source>
</evidence>
<gene>
    <name evidence="1" type="ORF">JJB07_07600</name>
</gene>
<name>A0ABS1J8K2_9BACL</name>
<evidence type="ECO:0000313" key="2">
    <source>
        <dbReference type="Proteomes" id="UP000602284"/>
    </source>
</evidence>
<dbReference type="Proteomes" id="UP000602284">
    <property type="component" value="Unassembled WGS sequence"/>
</dbReference>
<keyword evidence="2" id="KW-1185">Reference proteome</keyword>